<dbReference type="InterPro" id="IPR036390">
    <property type="entry name" value="WH_DNA-bd_sf"/>
</dbReference>
<protein>
    <submittedName>
        <fullName evidence="7">MarR family winged helix-turn-helix transcriptional regulator</fullName>
    </submittedName>
</protein>
<keyword evidence="8" id="KW-1185">Reference proteome</keyword>
<dbReference type="Pfam" id="PF22381">
    <property type="entry name" value="Staph_reg_Sar_Rot"/>
    <property type="match status" value="1"/>
</dbReference>
<dbReference type="PANTHER" id="PTHR33164:SF5">
    <property type="entry name" value="ORGANIC HYDROPEROXIDE RESISTANCE TRANSCRIPTIONAL REGULATOR"/>
    <property type="match status" value="1"/>
</dbReference>
<evidence type="ECO:0000256" key="3">
    <source>
        <dbReference type="ARBA" id="ARBA00023015"/>
    </source>
</evidence>
<evidence type="ECO:0000256" key="4">
    <source>
        <dbReference type="ARBA" id="ARBA00023125"/>
    </source>
</evidence>
<organism evidence="7 8">
    <name type="scientific">Paenibacillus vulneris</name>
    <dbReference type="NCBI Taxonomy" id="1133364"/>
    <lineage>
        <taxon>Bacteria</taxon>
        <taxon>Bacillati</taxon>
        <taxon>Bacillota</taxon>
        <taxon>Bacilli</taxon>
        <taxon>Bacillales</taxon>
        <taxon>Paenibacillaceae</taxon>
        <taxon>Paenibacillus</taxon>
    </lineage>
</organism>
<keyword evidence="5" id="KW-0804">Transcription</keyword>
<accession>A0ABW3UVK6</accession>
<feature type="domain" description="HTH marR-type" evidence="6">
    <location>
        <begin position="10"/>
        <end position="144"/>
    </location>
</feature>
<dbReference type="PANTHER" id="PTHR33164">
    <property type="entry name" value="TRANSCRIPTIONAL REGULATOR, MARR FAMILY"/>
    <property type="match status" value="1"/>
</dbReference>
<evidence type="ECO:0000313" key="8">
    <source>
        <dbReference type="Proteomes" id="UP001597180"/>
    </source>
</evidence>
<evidence type="ECO:0000259" key="6">
    <source>
        <dbReference type="PROSITE" id="PS50995"/>
    </source>
</evidence>
<dbReference type="InterPro" id="IPR039422">
    <property type="entry name" value="MarR/SlyA-like"/>
</dbReference>
<dbReference type="SMART" id="SM00347">
    <property type="entry name" value="HTH_MARR"/>
    <property type="match status" value="1"/>
</dbReference>
<dbReference type="InterPro" id="IPR000835">
    <property type="entry name" value="HTH_MarR-typ"/>
</dbReference>
<comment type="caution">
    <text evidence="7">The sequence shown here is derived from an EMBL/GenBank/DDBJ whole genome shotgun (WGS) entry which is preliminary data.</text>
</comment>
<dbReference type="RefSeq" id="WP_345586535.1">
    <property type="nucleotide sequence ID" value="NZ_BAABJG010000004.1"/>
</dbReference>
<evidence type="ECO:0000256" key="5">
    <source>
        <dbReference type="ARBA" id="ARBA00023163"/>
    </source>
</evidence>
<keyword evidence="3" id="KW-0805">Transcription regulation</keyword>
<proteinExistence type="predicted"/>
<dbReference type="InterPro" id="IPR036388">
    <property type="entry name" value="WH-like_DNA-bd_sf"/>
</dbReference>
<name>A0ABW3UVK6_9BACL</name>
<dbReference type="SUPFAM" id="SSF46785">
    <property type="entry name" value="Winged helix' DNA-binding domain"/>
    <property type="match status" value="1"/>
</dbReference>
<dbReference type="InterPro" id="IPR055166">
    <property type="entry name" value="Transc_reg_Sar_Rot_HTH"/>
</dbReference>
<reference evidence="8" key="1">
    <citation type="journal article" date="2019" name="Int. J. Syst. Evol. Microbiol.">
        <title>The Global Catalogue of Microorganisms (GCM) 10K type strain sequencing project: providing services to taxonomists for standard genome sequencing and annotation.</title>
        <authorList>
            <consortium name="The Broad Institute Genomics Platform"/>
            <consortium name="The Broad Institute Genome Sequencing Center for Infectious Disease"/>
            <person name="Wu L."/>
            <person name="Ma J."/>
        </authorList>
    </citation>
    <scope>NUCLEOTIDE SEQUENCE [LARGE SCALE GENOMIC DNA]</scope>
    <source>
        <strain evidence="8">CCUG 53270</strain>
    </source>
</reference>
<keyword evidence="2" id="KW-0963">Cytoplasm</keyword>
<evidence type="ECO:0000256" key="1">
    <source>
        <dbReference type="ARBA" id="ARBA00004496"/>
    </source>
</evidence>
<dbReference type="Proteomes" id="UP001597180">
    <property type="component" value="Unassembled WGS sequence"/>
</dbReference>
<keyword evidence="4" id="KW-0238">DNA-binding</keyword>
<dbReference type="Gene3D" id="1.10.10.10">
    <property type="entry name" value="Winged helix-like DNA-binding domain superfamily/Winged helix DNA-binding domain"/>
    <property type="match status" value="1"/>
</dbReference>
<dbReference type="PROSITE" id="PS50995">
    <property type="entry name" value="HTH_MARR_2"/>
    <property type="match status" value="1"/>
</dbReference>
<evidence type="ECO:0000313" key="7">
    <source>
        <dbReference type="EMBL" id="MFD1224406.1"/>
    </source>
</evidence>
<comment type="subcellular location">
    <subcellularLocation>
        <location evidence="1">Cytoplasm</location>
    </subcellularLocation>
</comment>
<sequence length="149" mass="17657">MNKDDWLKLENQLCFAVYACSKEITRLYRPLLDELGLTYTQYVTLLALWEEDGVTVKELGSRLYLDSGTLTPLLKRLEQMELIKRVRDSKDERQVRIRLTEQGTRLKQQAYDIPGRLFCRMGIEQEEAAEWRERLTALLHTIHHMQTEE</sequence>
<gene>
    <name evidence="7" type="ORF">ACFQ4B_30295</name>
</gene>
<dbReference type="EMBL" id="JBHTLU010000045">
    <property type="protein sequence ID" value="MFD1224406.1"/>
    <property type="molecule type" value="Genomic_DNA"/>
</dbReference>
<dbReference type="PRINTS" id="PR00598">
    <property type="entry name" value="HTHMARR"/>
</dbReference>
<evidence type="ECO:0000256" key="2">
    <source>
        <dbReference type="ARBA" id="ARBA00022490"/>
    </source>
</evidence>